<name>X6P9Q1_RETFI</name>
<dbReference type="AlphaFoldDB" id="X6P9Q1"/>
<keyword evidence="2" id="KW-1185">Reference proteome</keyword>
<evidence type="ECO:0000313" key="1">
    <source>
        <dbReference type="EMBL" id="ETO34799.1"/>
    </source>
</evidence>
<proteinExistence type="predicted"/>
<organism evidence="1 2">
    <name type="scientific">Reticulomyxa filosa</name>
    <dbReference type="NCBI Taxonomy" id="46433"/>
    <lineage>
        <taxon>Eukaryota</taxon>
        <taxon>Sar</taxon>
        <taxon>Rhizaria</taxon>
        <taxon>Retaria</taxon>
        <taxon>Foraminifera</taxon>
        <taxon>Monothalamids</taxon>
        <taxon>Reticulomyxidae</taxon>
        <taxon>Reticulomyxa</taxon>
    </lineage>
</organism>
<dbReference type="EMBL" id="ASPP01002273">
    <property type="protein sequence ID" value="ETO34799.1"/>
    <property type="molecule type" value="Genomic_DNA"/>
</dbReference>
<accession>X6P9Q1</accession>
<dbReference type="Proteomes" id="UP000023152">
    <property type="component" value="Unassembled WGS sequence"/>
</dbReference>
<gene>
    <name evidence="1" type="ORF">RFI_02289</name>
</gene>
<evidence type="ECO:0000313" key="2">
    <source>
        <dbReference type="Proteomes" id="UP000023152"/>
    </source>
</evidence>
<comment type="caution">
    <text evidence="1">The sequence shown here is derived from an EMBL/GenBank/DDBJ whole genome shotgun (WGS) entry which is preliminary data.</text>
</comment>
<reference evidence="1 2" key="1">
    <citation type="journal article" date="2013" name="Curr. Biol.">
        <title>The Genome of the Foraminiferan Reticulomyxa filosa.</title>
        <authorList>
            <person name="Glockner G."/>
            <person name="Hulsmann N."/>
            <person name="Schleicher M."/>
            <person name="Noegel A.A."/>
            <person name="Eichinger L."/>
            <person name="Gallinger C."/>
            <person name="Pawlowski J."/>
            <person name="Sierra R."/>
            <person name="Euteneuer U."/>
            <person name="Pillet L."/>
            <person name="Moustafa A."/>
            <person name="Platzer M."/>
            <person name="Groth M."/>
            <person name="Szafranski K."/>
            <person name="Schliwa M."/>
        </authorList>
    </citation>
    <scope>NUCLEOTIDE SEQUENCE [LARGE SCALE GENOMIC DNA]</scope>
</reference>
<protein>
    <submittedName>
        <fullName evidence="1">Uncharacterized protein</fullName>
    </submittedName>
</protein>
<sequence>MYESQGKNYDGMFGEQMNDKRIFGCLSLNVNSAFKNGSQLNPNNTLVVSKLFMNRFNCNHVFILANDKSSNRNLLFGMGRNTKGFLFFKKKKKKK</sequence>